<dbReference type="SMART" id="SM00966">
    <property type="entry name" value="SpoVT_AbrB"/>
    <property type="match status" value="1"/>
</dbReference>
<keyword evidence="3" id="KW-1185">Reference proteome</keyword>
<dbReference type="EMBL" id="RPHB01000001">
    <property type="protein sequence ID" value="MBW3466272.1"/>
    <property type="molecule type" value="Genomic_DNA"/>
</dbReference>
<proteinExistence type="predicted"/>
<accession>A0A951MAD9</accession>
<reference evidence="2 3" key="1">
    <citation type="journal article" date="2020" name="Syst. Appl. Microbiol.">
        <title>Arthrospiribacter ruber gen. nov., sp. nov., a novel bacterium isolated from Arthrospira cultures.</title>
        <authorList>
            <person name="Waleron M."/>
            <person name="Misztak A."/>
            <person name="Waleron M.M."/>
            <person name="Furmaniak M."/>
            <person name="Mrozik A."/>
            <person name="Waleron K."/>
        </authorList>
    </citation>
    <scope>NUCLEOTIDE SEQUENCE [LARGE SCALE GENOMIC DNA]</scope>
    <source>
        <strain evidence="2 3">DPMB0001</strain>
    </source>
</reference>
<dbReference type="InterPro" id="IPR007159">
    <property type="entry name" value="SpoVT-AbrB_dom"/>
</dbReference>
<dbReference type="RefSeq" id="WP_219286060.1">
    <property type="nucleotide sequence ID" value="NZ_RPHB01000001.1"/>
</dbReference>
<sequence>MEAKIRKIGNSSGIILPKALIDKYDLSEVVIEDHGDGIMIRPASKSIFQVKIEEARKNKKSIYSEMEKEASDPETRSYYEQEVEEWGDIDTEIIE</sequence>
<evidence type="ECO:0000313" key="3">
    <source>
        <dbReference type="Proteomes" id="UP000727490"/>
    </source>
</evidence>
<name>A0A951MAD9_9BACT</name>
<dbReference type="GO" id="GO:0003677">
    <property type="term" value="F:DNA binding"/>
    <property type="evidence" value="ECO:0007669"/>
    <property type="project" value="UniProtKB-KW"/>
</dbReference>
<evidence type="ECO:0000313" key="2">
    <source>
        <dbReference type="EMBL" id="MBW3466272.1"/>
    </source>
</evidence>
<protein>
    <submittedName>
        <fullName evidence="2">AbrB/MazE/SpoVT family DNA-binding domain-containing protein</fullName>
    </submittedName>
</protein>
<evidence type="ECO:0000259" key="1">
    <source>
        <dbReference type="SMART" id="SM00966"/>
    </source>
</evidence>
<organism evidence="2 3">
    <name type="scientific">Arthrospiribacter ruber</name>
    <dbReference type="NCBI Taxonomy" id="2487934"/>
    <lineage>
        <taxon>Bacteria</taxon>
        <taxon>Pseudomonadati</taxon>
        <taxon>Bacteroidota</taxon>
        <taxon>Cytophagia</taxon>
        <taxon>Cytophagales</taxon>
        <taxon>Cyclobacteriaceae</taxon>
        <taxon>Arthrospiribacter</taxon>
    </lineage>
</organism>
<gene>
    <name evidence="2" type="ORF">EGN73_00385</name>
</gene>
<comment type="caution">
    <text evidence="2">The sequence shown here is derived from an EMBL/GenBank/DDBJ whole genome shotgun (WGS) entry which is preliminary data.</text>
</comment>
<dbReference type="AlphaFoldDB" id="A0A951MAD9"/>
<dbReference type="Pfam" id="PF04014">
    <property type="entry name" value="MazE_antitoxin"/>
    <property type="match status" value="1"/>
</dbReference>
<keyword evidence="2" id="KW-0238">DNA-binding</keyword>
<feature type="domain" description="SpoVT-AbrB" evidence="1">
    <location>
        <begin position="6"/>
        <end position="48"/>
    </location>
</feature>
<dbReference type="Proteomes" id="UP000727490">
    <property type="component" value="Unassembled WGS sequence"/>
</dbReference>